<dbReference type="EMBL" id="FLUO01000001">
    <property type="protein sequence ID" value="SBW05834.1"/>
    <property type="molecule type" value="Genomic_DNA"/>
</dbReference>
<dbReference type="NCBIfam" id="TIGR01554">
    <property type="entry name" value="major_cap_HK97"/>
    <property type="match status" value="1"/>
</dbReference>
<protein>
    <submittedName>
        <fullName evidence="3">Phage major capsid protein, HK97 family</fullName>
    </submittedName>
</protein>
<gene>
    <name evidence="3" type="ORF">KL86APRO_12031</name>
</gene>
<dbReference type="AlphaFoldDB" id="A0A212K285"/>
<evidence type="ECO:0000256" key="1">
    <source>
        <dbReference type="ARBA" id="ARBA00004328"/>
    </source>
</evidence>
<feature type="domain" description="Phage capsid-like C-terminal" evidence="2">
    <location>
        <begin position="105"/>
        <end position="377"/>
    </location>
</feature>
<reference evidence="3" key="1">
    <citation type="submission" date="2016-04" db="EMBL/GenBank/DDBJ databases">
        <authorList>
            <person name="Evans L.H."/>
            <person name="Alamgir A."/>
            <person name="Owens N."/>
            <person name="Weber N.D."/>
            <person name="Virtaneva K."/>
            <person name="Barbian K."/>
            <person name="Babar A."/>
            <person name="Rosenke K."/>
        </authorList>
    </citation>
    <scope>NUCLEOTIDE SEQUENCE</scope>
    <source>
        <strain evidence="3">86</strain>
    </source>
</reference>
<organism evidence="3">
    <name type="scientific">uncultured Alphaproteobacteria bacterium</name>
    <dbReference type="NCBI Taxonomy" id="91750"/>
    <lineage>
        <taxon>Bacteria</taxon>
        <taxon>Pseudomonadati</taxon>
        <taxon>Pseudomonadota</taxon>
        <taxon>Alphaproteobacteria</taxon>
        <taxon>environmental samples</taxon>
    </lineage>
</organism>
<dbReference type="Gene3D" id="3.30.2320.10">
    <property type="entry name" value="hypothetical protein PF0899 domain"/>
    <property type="match status" value="1"/>
</dbReference>
<comment type="subcellular location">
    <subcellularLocation>
        <location evidence="1">Virion</location>
    </subcellularLocation>
</comment>
<dbReference type="SUPFAM" id="SSF56563">
    <property type="entry name" value="Major capsid protein gp5"/>
    <property type="match status" value="1"/>
</dbReference>
<evidence type="ECO:0000259" key="2">
    <source>
        <dbReference type="Pfam" id="PF05065"/>
    </source>
</evidence>
<dbReference type="Gene3D" id="3.30.2400.10">
    <property type="entry name" value="Major capsid protein gp5"/>
    <property type="match status" value="1"/>
</dbReference>
<proteinExistence type="predicted"/>
<dbReference type="InterPro" id="IPR024455">
    <property type="entry name" value="Phage_capsid"/>
</dbReference>
<evidence type="ECO:0000313" key="3">
    <source>
        <dbReference type="EMBL" id="SBW05834.1"/>
    </source>
</evidence>
<name>A0A212K285_9PROT</name>
<dbReference type="InterPro" id="IPR054612">
    <property type="entry name" value="Phage_capsid-like_C"/>
</dbReference>
<dbReference type="Pfam" id="PF05065">
    <property type="entry name" value="Phage_capsid"/>
    <property type="match status" value="1"/>
</dbReference>
<accession>A0A212K285</accession>
<sequence>MKLEIETRAEAEDHDDGGMMEIRAAVENFTSTANTRLASFEEGMNELRSRLDRTETALRRPGTQEQRNDGPALETRAFEAFIRRGAERMAPEEIRSLAVSPDTAGGYTAPPQFVAELLRNLVQFSPIRSVARVANTSAQTVLLPKRTGTMTAHWVGETEARTGTGPTFGQNGYPVRELACYVDVSNSLLEDSALDIAAELAFDFAEEFGKAEGTAFVNGSGPLEPAGFMQHADIAFDKSGNASTITGDGLIAMYHNLPSVYRANAVWVMNSATLATVRSLKTAQGDYLLITGGLGNAPTTTLLGRPVLEAPDMPDIAGNAYPVAFGDYGNGFRIFDRVALSVLRDPYSQATNGMTRFHARRRVAAGVAKAEAIRKLKIAA</sequence>